<dbReference type="Proteomes" id="UP000187283">
    <property type="component" value="Unassembled WGS sequence"/>
</dbReference>
<dbReference type="Gene3D" id="3.30.519.10">
    <property type="entry name" value="Guanine Nucleotide Dissociation Inhibitor, domain 2"/>
    <property type="match status" value="1"/>
</dbReference>
<protein>
    <submittedName>
        <fullName evidence="1">Uncharacterized protein</fullName>
    </submittedName>
</protein>
<organism evidence="1 2">
    <name type="scientific">Smittium culicis</name>
    <dbReference type="NCBI Taxonomy" id="133412"/>
    <lineage>
        <taxon>Eukaryota</taxon>
        <taxon>Fungi</taxon>
        <taxon>Fungi incertae sedis</taxon>
        <taxon>Zoopagomycota</taxon>
        <taxon>Kickxellomycotina</taxon>
        <taxon>Harpellomycetes</taxon>
        <taxon>Harpellales</taxon>
        <taxon>Legeriomycetaceae</taxon>
        <taxon>Smittium</taxon>
    </lineage>
</organism>
<feature type="non-terminal residue" evidence="1">
    <location>
        <position position="1"/>
    </location>
</feature>
<gene>
    <name evidence="1" type="ORF">AYI70_g6108</name>
</gene>
<name>A0A1R1XRG8_9FUNG</name>
<keyword evidence="2" id="KW-1185">Reference proteome</keyword>
<dbReference type="AlphaFoldDB" id="A0A1R1XRG8"/>
<reference evidence="1 2" key="1">
    <citation type="submission" date="2017-01" db="EMBL/GenBank/DDBJ databases">
        <authorList>
            <person name="Mah S.A."/>
            <person name="Swanson W.J."/>
            <person name="Moy G.W."/>
            <person name="Vacquier V.D."/>
        </authorList>
    </citation>
    <scope>NUCLEOTIDE SEQUENCE [LARGE SCALE GENOMIC DNA]</scope>
    <source>
        <strain evidence="1 2">GSMNP</strain>
    </source>
</reference>
<dbReference type="STRING" id="133412.A0A1R1XRG8"/>
<sequence>SAAVAGAIYIMGTEITEISKGDKLKINIGNSHVANVDSIISSHMHKNLISNSTQFQKESKKFARAVIILNGRGLGKGMIERFSISETEDSIFETPVYILQTPAISKCCPDNTTIIHAWCDVNNSTHDAYANIKKAITYAFNSKFLVSCNDNQEDSGNALDVNISRATGISDLDKDTLFSAYFCINDTYSNQSNEINSDINRNILFVNDRCNELDFDNNIIDAKEMFEKLCPGVGFMST</sequence>
<accession>A0A1R1XRG8</accession>
<dbReference type="EMBL" id="LSSN01002101">
    <property type="protein sequence ID" value="OMJ17240.1"/>
    <property type="molecule type" value="Genomic_DNA"/>
</dbReference>
<evidence type="ECO:0000313" key="2">
    <source>
        <dbReference type="Proteomes" id="UP000187283"/>
    </source>
</evidence>
<evidence type="ECO:0000313" key="1">
    <source>
        <dbReference type="EMBL" id="OMJ17240.1"/>
    </source>
</evidence>
<comment type="caution">
    <text evidence="1">The sequence shown here is derived from an EMBL/GenBank/DDBJ whole genome shotgun (WGS) entry which is preliminary data.</text>
</comment>
<proteinExistence type="predicted"/>